<feature type="transmembrane region" description="Helical" evidence="6">
    <location>
        <begin position="58"/>
        <end position="78"/>
    </location>
</feature>
<dbReference type="PANTHER" id="PTHR10057">
    <property type="entry name" value="PERIPHERAL-TYPE BENZODIAZEPINE RECEPTOR"/>
    <property type="match status" value="1"/>
</dbReference>
<keyword evidence="4 6" id="KW-1133">Transmembrane helix</keyword>
<dbReference type="AlphaFoldDB" id="A0A075V6X9"/>
<dbReference type="KEGG" id="aja:AJAP_37185"/>
<dbReference type="Gene3D" id="1.20.1260.100">
    <property type="entry name" value="TspO/MBR protein"/>
    <property type="match status" value="1"/>
</dbReference>
<comment type="subcellular location">
    <subcellularLocation>
        <location evidence="1">Membrane</location>
        <topology evidence="1">Multi-pass membrane protein</topology>
    </subcellularLocation>
</comment>
<dbReference type="EMBL" id="CP008953">
    <property type="protein sequence ID" value="AIG80234.1"/>
    <property type="molecule type" value="Genomic_DNA"/>
</dbReference>
<dbReference type="RefSeq" id="WP_038520115.1">
    <property type="nucleotide sequence ID" value="NZ_CP008953.1"/>
</dbReference>
<dbReference type="PIRSF" id="PIRSF005859">
    <property type="entry name" value="PBR"/>
    <property type="match status" value="1"/>
</dbReference>
<feature type="transmembrane region" description="Helical" evidence="6">
    <location>
        <begin position="18"/>
        <end position="38"/>
    </location>
</feature>
<evidence type="ECO:0000256" key="2">
    <source>
        <dbReference type="ARBA" id="ARBA00007524"/>
    </source>
</evidence>
<dbReference type="GO" id="GO:0016020">
    <property type="term" value="C:membrane"/>
    <property type="evidence" value="ECO:0007669"/>
    <property type="project" value="UniProtKB-SubCell"/>
</dbReference>
<keyword evidence="5 6" id="KW-0472">Membrane</keyword>
<name>A0A075V6X9_9PSEU</name>
<evidence type="ECO:0000313" key="7">
    <source>
        <dbReference type="EMBL" id="AIG80234.1"/>
    </source>
</evidence>
<dbReference type="HOGENOM" id="CLU_091805_2_0_11"/>
<dbReference type="STRING" id="208439.AJAP_37185"/>
<dbReference type="Proteomes" id="UP000028492">
    <property type="component" value="Chromosome"/>
</dbReference>
<evidence type="ECO:0000256" key="3">
    <source>
        <dbReference type="ARBA" id="ARBA00022692"/>
    </source>
</evidence>
<evidence type="ECO:0000313" key="8">
    <source>
        <dbReference type="Proteomes" id="UP000028492"/>
    </source>
</evidence>
<evidence type="ECO:0000256" key="1">
    <source>
        <dbReference type="ARBA" id="ARBA00004141"/>
    </source>
</evidence>
<dbReference type="InterPro" id="IPR038330">
    <property type="entry name" value="TspO/MBR-related_sf"/>
</dbReference>
<dbReference type="GO" id="GO:0033013">
    <property type="term" value="P:tetrapyrrole metabolic process"/>
    <property type="evidence" value="ECO:0007669"/>
    <property type="project" value="UniProtKB-ARBA"/>
</dbReference>
<gene>
    <name evidence="7" type="ORF">AJAP_37185</name>
</gene>
<dbReference type="FunFam" id="1.20.1260.100:FF:000001">
    <property type="entry name" value="translocator protein 2"/>
    <property type="match status" value="1"/>
</dbReference>
<dbReference type="eggNOG" id="COG3476">
    <property type="taxonomic scope" value="Bacteria"/>
</dbReference>
<reference evidence="7 8" key="1">
    <citation type="journal article" date="2014" name="J. Biotechnol.">
        <title>Complete genome sequence of the actinobacterium Amycolatopsis japonica MG417-CF17(T) (=DSM 44213T) producing (S,S)-N,N'-ethylenediaminedisuccinic acid.</title>
        <authorList>
            <person name="Stegmann E."/>
            <person name="Albersmeier A."/>
            <person name="Spohn M."/>
            <person name="Gert H."/>
            <person name="Weber T."/>
            <person name="Wohlleben W."/>
            <person name="Kalinowski J."/>
            <person name="Ruckert C."/>
        </authorList>
    </citation>
    <scope>NUCLEOTIDE SEQUENCE [LARGE SCALE GENOMIC DNA]</scope>
    <source>
        <strain evidence="8">MG417-CF17 (DSM 44213)</strain>
    </source>
</reference>
<sequence>MSTVPSPPTHHRRLRWQALAGFIAMSAIVGVVAALAVATRSEAHNALIRPSWAPPGWLYGPTWTALLLVVAIAGWCYWRTDGETRGFAFYGVCLLLTLLWTPLFFAGGAHALALADVVVLDFMVPVTMMEFGRRSKLAAWLLVPYLLWLLYSTAVNAAVVWLN</sequence>
<feature type="transmembrane region" description="Helical" evidence="6">
    <location>
        <begin position="87"/>
        <end position="105"/>
    </location>
</feature>
<dbReference type="CDD" id="cd15904">
    <property type="entry name" value="TSPO_MBR"/>
    <property type="match status" value="1"/>
</dbReference>
<organism evidence="7 8">
    <name type="scientific">Amycolatopsis japonica</name>
    <dbReference type="NCBI Taxonomy" id="208439"/>
    <lineage>
        <taxon>Bacteria</taxon>
        <taxon>Bacillati</taxon>
        <taxon>Actinomycetota</taxon>
        <taxon>Actinomycetes</taxon>
        <taxon>Pseudonocardiales</taxon>
        <taxon>Pseudonocardiaceae</taxon>
        <taxon>Amycolatopsis</taxon>
        <taxon>Amycolatopsis japonica group</taxon>
    </lineage>
</organism>
<dbReference type="PANTHER" id="PTHR10057:SF0">
    <property type="entry name" value="TRANSLOCATOR PROTEIN"/>
    <property type="match status" value="1"/>
</dbReference>
<keyword evidence="8" id="KW-1185">Reference proteome</keyword>
<keyword evidence="3 6" id="KW-0812">Transmembrane</keyword>
<evidence type="ECO:0000256" key="4">
    <source>
        <dbReference type="ARBA" id="ARBA00022989"/>
    </source>
</evidence>
<dbReference type="Pfam" id="PF03073">
    <property type="entry name" value="TspO_MBR"/>
    <property type="match status" value="1"/>
</dbReference>
<comment type="similarity">
    <text evidence="2">Belongs to the TspO/BZRP family.</text>
</comment>
<protein>
    <submittedName>
        <fullName evidence="7">Conserved putative membrane protein</fullName>
    </submittedName>
</protein>
<feature type="transmembrane region" description="Helical" evidence="6">
    <location>
        <begin position="138"/>
        <end position="162"/>
    </location>
</feature>
<evidence type="ECO:0000256" key="6">
    <source>
        <dbReference type="SAM" id="Phobius"/>
    </source>
</evidence>
<dbReference type="InterPro" id="IPR004307">
    <property type="entry name" value="TspO_MBR"/>
</dbReference>
<proteinExistence type="inferred from homology"/>
<evidence type="ECO:0000256" key="5">
    <source>
        <dbReference type="ARBA" id="ARBA00023136"/>
    </source>
</evidence>
<accession>A0A075V6X9</accession>